<dbReference type="InterPro" id="IPR043136">
    <property type="entry name" value="B30.2/SPRY_sf"/>
</dbReference>
<accession>A0A5B7CSV4</accession>
<proteinExistence type="predicted"/>
<evidence type="ECO:0000259" key="1">
    <source>
        <dbReference type="Pfam" id="PF00622"/>
    </source>
</evidence>
<reference evidence="2 3" key="1">
    <citation type="submission" date="2019-05" db="EMBL/GenBank/DDBJ databases">
        <title>Another draft genome of Portunus trituberculatus and its Hox gene families provides insights of decapod evolution.</title>
        <authorList>
            <person name="Jeong J.-H."/>
            <person name="Song I."/>
            <person name="Kim S."/>
            <person name="Choi T."/>
            <person name="Kim D."/>
            <person name="Ryu S."/>
            <person name="Kim W."/>
        </authorList>
    </citation>
    <scope>NUCLEOTIDE SEQUENCE [LARGE SCALE GENOMIC DNA]</scope>
    <source>
        <tissue evidence="2">Muscle</tissue>
    </source>
</reference>
<dbReference type="Gene3D" id="2.60.120.920">
    <property type="match status" value="1"/>
</dbReference>
<gene>
    <name evidence="2" type="ORF">E2C01_004897</name>
</gene>
<evidence type="ECO:0000313" key="2">
    <source>
        <dbReference type="EMBL" id="MPC12218.1"/>
    </source>
</evidence>
<dbReference type="Proteomes" id="UP000324222">
    <property type="component" value="Unassembled WGS sequence"/>
</dbReference>
<dbReference type="Pfam" id="PF00622">
    <property type="entry name" value="SPRY"/>
    <property type="match status" value="1"/>
</dbReference>
<feature type="domain" description="SPRY" evidence="1">
    <location>
        <begin position="59"/>
        <end position="94"/>
    </location>
</feature>
<dbReference type="EMBL" id="VSRR010000203">
    <property type="protein sequence ID" value="MPC12218.1"/>
    <property type="molecule type" value="Genomic_DNA"/>
</dbReference>
<dbReference type="AlphaFoldDB" id="A0A5B7CSV4"/>
<sequence length="107" mass="11950">MSLKHTKNHLGVTESYGRRTHIGDIVGVMLDLHDKTIILPQGYIGLLGVQTANPALCFRPEEKCHANVVDTYGHKWQVGDVVGVCLDLVDRTISEWLETDPRWLSGL</sequence>
<evidence type="ECO:0000313" key="3">
    <source>
        <dbReference type="Proteomes" id="UP000324222"/>
    </source>
</evidence>
<name>A0A5B7CSV4_PORTR</name>
<keyword evidence="3" id="KW-1185">Reference proteome</keyword>
<protein>
    <recommendedName>
        <fullName evidence="1">SPRY domain-containing protein</fullName>
    </recommendedName>
</protein>
<dbReference type="InterPro" id="IPR003877">
    <property type="entry name" value="SPRY_dom"/>
</dbReference>
<organism evidence="2 3">
    <name type="scientific">Portunus trituberculatus</name>
    <name type="common">Swimming crab</name>
    <name type="synonym">Neptunus trituberculatus</name>
    <dbReference type="NCBI Taxonomy" id="210409"/>
    <lineage>
        <taxon>Eukaryota</taxon>
        <taxon>Metazoa</taxon>
        <taxon>Ecdysozoa</taxon>
        <taxon>Arthropoda</taxon>
        <taxon>Crustacea</taxon>
        <taxon>Multicrustacea</taxon>
        <taxon>Malacostraca</taxon>
        <taxon>Eumalacostraca</taxon>
        <taxon>Eucarida</taxon>
        <taxon>Decapoda</taxon>
        <taxon>Pleocyemata</taxon>
        <taxon>Brachyura</taxon>
        <taxon>Eubrachyura</taxon>
        <taxon>Portunoidea</taxon>
        <taxon>Portunidae</taxon>
        <taxon>Portuninae</taxon>
        <taxon>Portunus</taxon>
    </lineage>
</organism>
<comment type="caution">
    <text evidence="2">The sequence shown here is derived from an EMBL/GenBank/DDBJ whole genome shotgun (WGS) entry which is preliminary data.</text>
</comment>